<protein>
    <submittedName>
        <fullName evidence="1">Uncharacterized protein</fullName>
    </submittedName>
</protein>
<dbReference type="AlphaFoldDB" id="X1LG22"/>
<proteinExistence type="predicted"/>
<organism evidence="1">
    <name type="scientific">marine sediment metagenome</name>
    <dbReference type="NCBI Taxonomy" id="412755"/>
    <lineage>
        <taxon>unclassified sequences</taxon>
        <taxon>metagenomes</taxon>
        <taxon>ecological metagenomes</taxon>
    </lineage>
</organism>
<comment type="caution">
    <text evidence="1">The sequence shown here is derived from an EMBL/GenBank/DDBJ whole genome shotgun (WGS) entry which is preliminary data.</text>
</comment>
<feature type="non-terminal residue" evidence="1">
    <location>
        <position position="80"/>
    </location>
</feature>
<reference evidence="1" key="1">
    <citation type="journal article" date="2014" name="Front. Microbiol.">
        <title>High frequency of phylogenetically diverse reductive dehalogenase-homologous genes in deep subseafloor sedimentary metagenomes.</title>
        <authorList>
            <person name="Kawai M."/>
            <person name="Futagami T."/>
            <person name="Toyoda A."/>
            <person name="Takaki Y."/>
            <person name="Nishi S."/>
            <person name="Hori S."/>
            <person name="Arai W."/>
            <person name="Tsubouchi T."/>
            <person name="Morono Y."/>
            <person name="Uchiyama I."/>
            <person name="Ito T."/>
            <person name="Fujiyama A."/>
            <person name="Inagaki F."/>
            <person name="Takami H."/>
        </authorList>
    </citation>
    <scope>NUCLEOTIDE SEQUENCE</scope>
    <source>
        <strain evidence="1">Expedition CK06-06</strain>
    </source>
</reference>
<name>X1LG22_9ZZZZ</name>
<gene>
    <name evidence="1" type="ORF">S06H3_02380</name>
</gene>
<evidence type="ECO:0000313" key="1">
    <source>
        <dbReference type="EMBL" id="GAI01355.1"/>
    </source>
</evidence>
<accession>X1LG22</accession>
<dbReference type="EMBL" id="BARV01000691">
    <property type="protein sequence ID" value="GAI01355.1"/>
    <property type="molecule type" value="Genomic_DNA"/>
</dbReference>
<sequence length="80" mass="8781">MTLSKNLIFASNAGRLFGSVEGKFGIISNMGQPMPDIPIEYDDDCLLGFPAGETPKYLYVRFSKVAKCPDEPPDVYPIPP</sequence>